<feature type="domain" description="AB hydrolase-1" evidence="1">
    <location>
        <begin position="39"/>
        <end position="239"/>
    </location>
</feature>
<evidence type="ECO:0000313" key="2">
    <source>
        <dbReference type="EMBL" id="GGC94732.1"/>
    </source>
</evidence>
<accession>A0ABQ1PCU5</accession>
<name>A0ABQ1PCU5_9GAMM</name>
<comment type="caution">
    <text evidence="2">The sequence shown here is derived from an EMBL/GenBank/DDBJ whole genome shotgun (WGS) entry which is preliminary data.</text>
</comment>
<dbReference type="SUPFAM" id="SSF53474">
    <property type="entry name" value="alpha/beta-Hydrolases"/>
    <property type="match status" value="1"/>
</dbReference>
<dbReference type="Proteomes" id="UP000638188">
    <property type="component" value="Unassembled WGS sequence"/>
</dbReference>
<reference evidence="3" key="1">
    <citation type="journal article" date="2019" name="Int. J. Syst. Evol. Microbiol.">
        <title>The Global Catalogue of Microorganisms (GCM) 10K type strain sequencing project: providing services to taxonomists for standard genome sequencing and annotation.</title>
        <authorList>
            <consortium name="The Broad Institute Genomics Platform"/>
            <consortium name="The Broad Institute Genome Sequencing Center for Infectious Disease"/>
            <person name="Wu L."/>
            <person name="Ma J."/>
        </authorList>
    </citation>
    <scope>NUCLEOTIDE SEQUENCE [LARGE SCALE GENOMIC DNA]</scope>
    <source>
        <strain evidence="3">CGMCC 1.12482</strain>
    </source>
</reference>
<dbReference type="Gene3D" id="3.40.50.1820">
    <property type="entry name" value="alpha/beta hydrolase"/>
    <property type="match status" value="1"/>
</dbReference>
<dbReference type="InterPro" id="IPR000073">
    <property type="entry name" value="AB_hydrolase_1"/>
</dbReference>
<evidence type="ECO:0000259" key="1">
    <source>
        <dbReference type="Pfam" id="PF12697"/>
    </source>
</evidence>
<dbReference type="RefSeq" id="WP_188434345.1">
    <property type="nucleotide sequence ID" value="NZ_BMFF01000002.1"/>
</dbReference>
<gene>
    <name evidence="2" type="ORF">GCM10007418_12880</name>
</gene>
<dbReference type="Pfam" id="PF12697">
    <property type="entry name" value="Abhydrolase_6"/>
    <property type="match status" value="1"/>
</dbReference>
<keyword evidence="3" id="KW-1185">Reference proteome</keyword>
<protein>
    <recommendedName>
        <fullName evidence="1">AB hydrolase-1 domain-containing protein</fullName>
    </recommendedName>
</protein>
<dbReference type="PIRSF" id="PIRSF037442">
    <property type="entry name" value="UCP037442_abhydr"/>
    <property type="match status" value="1"/>
</dbReference>
<sequence>MDKDIADKRGAQHLLCEDGYPIEATLYQANAPRGTIIIAPALAATRSFYADFAGYLASQHFDCLTFDYRGTGDSLAKTEPYAVAIEDWGKQDIEAVIRFATERRGGLPEHHPIHLLGHSIGGQLVGLAPSSRDLTRIVHVAASAPYWRRWPFPLNARMLAVSRVLIPYLSAFRDQFPSRRLGLGGVDIPASVSRKWARWMRSPDYLFDPRFGLDLSGYQALEQPLLSWSFSDDDMAPDANVAHLLTHFPNAQVTRRHLDVSNFQKGAVRHAGFFKPRFEKTLWQETIEWLMNAEATIPAQPRHTREPETE</sequence>
<dbReference type="InterPro" id="IPR017208">
    <property type="entry name" value="UCP037442_abhydr"/>
</dbReference>
<evidence type="ECO:0000313" key="3">
    <source>
        <dbReference type="Proteomes" id="UP000638188"/>
    </source>
</evidence>
<dbReference type="EMBL" id="BMFF01000002">
    <property type="protein sequence ID" value="GGC94732.1"/>
    <property type="molecule type" value="Genomic_DNA"/>
</dbReference>
<dbReference type="InterPro" id="IPR029058">
    <property type="entry name" value="AB_hydrolase_fold"/>
</dbReference>
<proteinExistence type="predicted"/>
<organism evidence="2 3">
    <name type="scientific">Halopseudomonas salina</name>
    <dbReference type="NCBI Taxonomy" id="1323744"/>
    <lineage>
        <taxon>Bacteria</taxon>
        <taxon>Pseudomonadati</taxon>
        <taxon>Pseudomonadota</taxon>
        <taxon>Gammaproteobacteria</taxon>
        <taxon>Pseudomonadales</taxon>
        <taxon>Pseudomonadaceae</taxon>
        <taxon>Halopseudomonas</taxon>
    </lineage>
</organism>